<dbReference type="Pfam" id="PF13385">
    <property type="entry name" value="Laminin_G_3"/>
    <property type="match status" value="2"/>
</dbReference>
<gene>
    <name evidence="4" type="ORF">J2Z65_006000</name>
</gene>
<dbReference type="Proteomes" id="UP001519344">
    <property type="component" value="Unassembled WGS sequence"/>
</dbReference>
<dbReference type="SUPFAM" id="SSF75005">
    <property type="entry name" value="Arabinanase/levansucrase/invertase"/>
    <property type="match status" value="2"/>
</dbReference>
<dbReference type="RefSeq" id="WP_167055519.1">
    <property type="nucleotide sequence ID" value="NZ_JAAOZR010000010.1"/>
</dbReference>
<dbReference type="Pfam" id="PF00404">
    <property type="entry name" value="Dockerin_1"/>
    <property type="match status" value="1"/>
</dbReference>
<reference evidence="4 5" key="1">
    <citation type="submission" date="2021-03" db="EMBL/GenBank/DDBJ databases">
        <title>Genomic Encyclopedia of Type Strains, Phase IV (KMG-IV): sequencing the most valuable type-strain genomes for metagenomic binning, comparative biology and taxonomic classification.</title>
        <authorList>
            <person name="Goeker M."/>
        </authorList>
    </citation>
    <scope>NUCLEOTIDE SEQUENCE [LARGE SCALE GENOMIC DNA]</scope>
    <source>
        <strain evidence="4 5">DSM 24950</strain>
    </source>
</reference>
<dbReference type="InterPro" id="IPR016134">
    <property type="entry name" value="Dockerin_dom"/>
</dbReference>
<dbReference type="InterPro" id="IPR018247">
    <property type="entry name" value="EF_Hand_1_Ca_BS"/>
</dbReference>
<dbReference type="InterPro" id="IPR002102">
    <property type="entry name" value="Cohesin_dom"/>
</dbReference>
<dbReference type="InterPro" id="IPR046780">
    <property type="entry name" value="aBig_2"/>
</dbReference>
<dbReference type="SUPFAM" id="SSF49384">
    <property type="entry name" value="Carbohydrate-binding domain"/>
    <property type="match status" value="1"/>
</dbReference>
<dbReference type="Gene3D" id="2.60.40.680">
    <property type="match status" value="1"/>
</dbReference>
<dbReference type="InterPro" id="IPR036439">
    <property type="entry name" value="Dockerin_dom_sf"/>
</dbReference>
<dbReference type="InterPro" id="IPR050727">
    <property type="entry name" value="GH43_arabinanases"/>
</dbReference>
<evidence type="ECO:0000313" key="4">
    <source>
        <dbReference type="EMBL" id="MBP1966740.1"/>
    </source>
</evidence>
<dbReference type="SUPFAM" id="SSF49899">
    <property type="entry name" value="Concanavalin A-like lectins/glucanases"/>
    <property type="match status" value="2"/>
</dbReference>
<dbReference type="SUPFAM" id="SSF63446">
    <property type="entry name" value="Type I dockerin domain"/>
    <property type="match status" value="1"/>
</dbReference>
<evidence type="ECO:0000256" key="1">
    <source>
        <dbReference type="ARBA" id="ARBA00022801"/>
    </source>
</evidence>
<sequence>MRRTLMIFLVFTMVVGSMFNFVKKTSVVKADSENPVLVSASSKLVIPNGSNIRGNITLPSQLDVDGSKVNVTWQSSDPLVITDKATGGSGEIPAGVVKRQATDQNMILTANLELNGDVIQKIFPVTVKKSAQVEAYKGYIYTYFRANLYGNGESQQIHLASSKDGLFWDDMNKNEPILTSTLGTKGVRDSFIVRSPEGDKFYLIATDLDANGGNWGAYATAGSKSIMVWESDDLINWSDQRMIKIAPDNAGNMWAPETIYDPTTGEYVVYWASNVGGHSIYYAKTRDFWTFTEPAIYKAKTASATYIDTNMIENNGKYYRFTKNENDLTILLEKSNSVLGNFELVGNKIAGESGVEGPASFKLNGQDKWILLMDGYTGSNSGVGFFPLIAESAADLDAGNFRRLGKTEFRMPTGAKHGGIIPVTQKEYDAVMAKWGKDLVKPVAPDTGDQLVPDLQYKFDETLSGNTVVNTGASGTKNNGTLYNGAVYKTDADKGKVLNLGGGNANTNSPYFAFPQGYFDGKDQVSIIMDIKSEMDNQFFFTFGVGQDNQKYVFLRTRANEIYSALTVKSNPGEQKIVSAQSPSIKNTWTNIAIVLDRNADGIHSTMRLYKDGVLLGQLTDLIANLSTMGPDLKAYLGKAFYSDPYFKGSFDNVRVYNRALTDVQVNQVFNQTSWETPGDADIVNQVLADLTIPNANDVRGNMTLPTRSAEGATITWQTDRADVVNVNEVVNANYDAMPGGVVTRQNTDTQVTLTATVSYGTAVHTKQIPLTVKAKVAKGDYKGYLFAHFTGESATGEQIYFGSSKDGLHWQNLNDGEAVLTSDIGEKGVRDPYILRSAEGDKFYILATDLRIASGKGWGAAMNDGSKSLIIWESTDLVNWSKPRMAEVGPPDSGFTWAPEAMYDEKTGEYVVFWASNIKNSSGGFDAPNIYYAKTRDFYTFTKPTLYIDRPGTQGIIDTTMIKDADGKYYRYSGDGQITIEGSDQILGTWSTIGTLAPIGLTGSDVEGPLIYKFNDRNEWNLMVDQYATGKGYLPLVTSDLSSGNFRKLTTAEYNLDANTKRHGAVLNITQEEYDAVMAKWGIFAREPVEDQQEQPILAYNFDETMANGQIQDTSGNNYTGTLNGNATYVTDQEKNSKVLYLDGTTNTFAAFPTGFFEGRNTVSISMDIKPETVTGNFFTFTIGKNNQKYMFLRTRDTEIRNAITKSTYSSEQEAKAATASIKSKWMNIKLVITPTSMTIYKDGVLFAQNNNVSVSISDFGRDVLAYLGKSFYPADPYFKGYFDNVKVYNRALTASEINGPSSEKNTAVLKGAASVGGGQSLELTYGVSNVTSVVYANDLRIHFDPAKLQFVSVEAMRDGVIVADSTDTSASGVVRLLLSSLGSEHAFTGSADLLKIKFKAASSTTSATSSVSLSDVVVANHLGVETNLNNGNVLQIQINPTVDKASLLQAISSAQSLYASAAEGTQIGQYPVGSKAALNSAITAAQAVADSANANQQDVNSAIDRLNAAVLAFRNLVNTAQSGDLNNDGKYSIGDLAIAAIAYGQTSSSANWEAIKHADLNHDGKIDILDLAAIARLILE</sequence>
<dbReference type="PANTHER" id="PTHR43301:SF3">
    <property type="entry name" value="ARABINAN ENDO-1,5-ALPHA-L-ARABINOSIDASE A-RELATED"/>
    <property type="match status" value="1"/>
</dbReference>
<dbReference type="Gene3D" id="2.115.10.20">
    <property type="entry name" value="Glycosyl hydrolase domain, family 43"/>
    <property type="match status" value="2"/>
</dbReference>
<dbReference type="Gene3D" id="1.20.1270.90">
    <property type="entry name" value="AF1782-like"/>
    <property type="match status" value="1"/>
</dbReference>
<proteinExistence type="predicted"/>
<protein>
    <submittedName>
        <fullName evidence="4">Sucrose-6-phosphate hydrolase SacC (GH32 family)</fullName>
    </submittedName>
</protein>
<dbReference type="CDD" id="cd08547">
    <property type="entry name" value="Type_II_cohesin"/>
    <property type="match status" value="1"/>
</dbReference>
<dbReference type="EMBL" id="JAGGKV010000024">
    <property type="protein sequence ID" value="MBP1966740.1"/>
    <property type="molecule type" value="Genomic_DNA"/>
</dbReference>
<dbReference type="Pfam" id="PF20578">
    <property type="entry name" value="aBig_2"/>
    <property type="match status" value="1"/>
</dbReference>
<dbReference type="CDD" id="cd14254">
    <property type="entry name" value="Dockerin_II"/>
    <property type="match status" value="1"/>
</dbReference>
<dbReference type="Pfam" id="PF00963">
    <property type="entry name" value="Cohesin"/>
    <property type="match status" value="1"/>
</dbReference>
<name>A0ABS4I7S3_9BACL</name>
<dbReference type="GO" id="GO:0016787">
    <property type="term" value="F:hydrolase activity"/>
    <property type="evidence" value="ECO:0007669"/>
    <property type="project" value="UniProtKB-KW"/>
</dbReference>
<accession>A0ABS4I7S3</accession>
<dbReference type="Gene3D" id="1.10.1330.10">
    <property type="entry name" value="Dockerin domain"/>
    <property type="match status" value="1"/>
</dbReference>
<dbReference type="PROSITE" id="PS51766">
    <property type="entry name" value="DOCKERIN"/>
    <property type="match status" value="1"/>
</dbReference>
<keyword evidence="2" id="KW-0326">Glycosidase</keyword>
<comment type="caution">
    <text evidence="4">The sequence shown here is derived from an EMBL/GenBank/DDBJ whole genome shotgun (WGS) entry which is preliminary data.</text>
</comment>
<feature type="domain" description="Dockerin" evidence="3">
    <location>
        <begin position="1520"/>
        <end position="1582"/>
    </location>
</feature>
<dbReference type="PROSITE" id="PS00018">
    <property type="entry name" value="EF_HAND_1"/>
    <property type="match status" value="1"/>
</dbReference>
<dbReference type="InterPro" id="IPR002105">
    <property type="entry name" value="Dockerin_1_rpt"/>
</dbReference>
<evidence type="ECO:0000256" key="2">
    <source>
        <dbReference type="ARBA" id="ARBA00023295"/>
    </source>
</evidence>
<dbReference type="InterPro" id="IPR008965">
    <property type="entry name" value="CBM2/CBM3_carb-bd_dom_sf"/>
</dbReference>
<dbReference type="CDD" id="cd08983">
    <property type="entry name" value="GH43_Bt3655-like"/>
    <property type="match status" value="2"/>
</dbReference>
<evidence type="ECO:0000259" key="3">
    <source>
        <dbReference type="PROSITE" id="PS51766"/>
    </source>
</evidence>
<dbReference type="Gene3D" id="2.60.120.200">
    <property type="match status" value="2"/>
</dbReference>
<dbReference type="PANTHER" id="PTHR43301">
    <property type="entry name" value="ARABINAN ENDO-1,5-ALPHA-L-ARABINOSIDASE"/>
    <property type="match status" value="1"/>
</dbReference>
<keyword evidence="1 4" id="KW-0378">Hydrolase</keyword>
<dbReference type="InterPro" id="IPR013320">
    <property type="entry name" value="ConA-like_dom_sf"/>
</dbReference>
<evidence type="ECO:0000313" key="5">
    <source>
        <dbReference type="Proteomes" id="UP001519344"/>
    </source>
</evidence>
<keyword evidence="5" id="KW-1185">Reference proteome</keyword>
<organism evidence="4 5">
    <name type="scientific">Paenibacillus aceris</name>
    <dbReference type="NCBI Taxonomy" id="869555"/>
    <lineage>
        <taxon>Bacteria</taxon>
        <taxon>Bacillati</taxon>
        <taxon>Bacillota</taxon>
        <taxon>Bacilli</taxon>
        <taxon>Bacillales</taxon>
        <taxon>Paenibacillaceae</taxon>
        <taxon>Paenibacillus</taxon>
    </lineage>
</organism>
<dbReference type="InterPro" id="IPR023296">
    <property type="entry name" value="Glyco_hydro_beta-prop_sf"/>
</dbReference>